<protein>
    <recommendedName>
        <fullName evidence="1">Serine-threonine/tyrosine-protein kinase catalytic domain-containing protein</fullName>
    </recommendedName>
</protein>
<dbReference type="InterPro" id="IPR001245">
    <property type="entry name" value="Ser-Thr/Tyr_kinase_cat_dom"/>
</dbReference>
<dbReference type="GO" id="GO:0004714">
    <property type="term" value="F:transmembrane receptor protein tyrosine kinase activity"/>
    <property type="evidence" value="ECO:0007669"/>
    <property type="project" value="TreeGrafter"/>
</dbReference>
<dbReference type="EMBL" id="GECU01037457">
    <property type="protein sequence ID" value="JAS70249.1"/>
    <property type="molecule type" value="Transcribed_RNA"/>
</dbReference>
<feature type="non-terminal residue" evidence="2">
    <location>
        <position position="1"/>
    </location>
</feature>
<dbReference type="AlphaFoldDB" id="A0A1B6H697"/>
<dbReference type="InterPro" id="IPR050122">
    <property type="entry name" value="RTK"/>
</dbReference>
<reference evidence="2" key="1">
    <citation type="submission" date="2015-11" db="EMBL/GenBank/DDBJ databases">
        <title>De novo transcriptome assembly of four potential Pierce s Disease insect vectors from Arizona vineyards.</title>
        <authorList>
            <person name="Tassone E.E."/>
        </authorList>
    </citation>
    <scope>NUCLEOTIDE SEQUENCE</scope>
</reference>
<dbReference type="PANTHER" id="PTHR24416:SF573">
    <property type="entry name" value="INACTIVE TYROSINE-PROTEIN KINASE 7"/>
    <property type="match status" value="1"/>
</dbReference>
<dbReference type="Gene3D" id="1.10.510.10">
    <property type="entry name" value="Transferase(Phosphotransferase) domain 1"/>
    <property type="match status" value="1"/>
</dbReference>
<accession>A0A1B6H697</accession>
<organism evidence="2">
    <name type="scientific">Homalodisca liturata</name>
    <dbReference type="NCBI Taxonomy" id="320908"/>
    <lineage>
        <taxon>Eukaryota</taxon>
        <taxon>Metazoa</taxon>
        <taxon>Ecdysozoa</taxon>
        <taxon>Arthropoda</taxon>
        <taxon>Hexapoda</taxon>
        <taxon>Insecta</taxon>
        <taxon>Pterygota</taxon>
        <taxon>Neoptera</taxon>
        <taxon>Paraneoptera</taxon>
        <taxon>Hemiptera</taxon>
        <taxon>Auchenorrhyncha</taxon>
        <taxon>Membracoidea</taxon>
        <taxon>Cicadellidae</taxon>
        <taxon>Cicadellinae</taxon>
        <taxon>Proconiini</taxon>
        <taxon>Homalodisca</taxon>
    </lineage>
</organism>
<dbReference type="Pfam" id="PF07714">
    <property type="entry name" value="PK_Tyr_Ser-Thr"/>
    <property type="match status" value="1"/>
</dbReference>
<dbReference type="SUPFAM" id="SSF56112">
    <property type="entry name" value="Protein kinase-like (PK-like)"/>
    <property type="match status" value="1"/>
</dbReference>
<name>A0A1B6H697_9HEMI</name>
<evidence type="ECO:0000313" key="2">
    <source>
        <dbReference type="EMBL" id="JAS70249.1"/>
    </source>
</evidence>
<feature type="non-terminal residue" evidence="2">
    <location>
        <position position="101"/>
    </location>
</feature>
<gene>
    <name evidence="2" type="ORF">g.6426</name>
</gene>
<dbReference type="InterPro" id="IPR011009">
    <property type="entry name" value="Kinase-like_dom_sf"/>
</dbReference>
<sequence length="101" mass="11388">LISSDLTLKLSLSALCKDTYSKEYYRHRNQLIPLRWMPLEAVAEDDFSCKSDIYAFAVTVWEIFSRGELPFGKMSDREVMAAPSTWRAVCAGPLACSCEVS</sequence>
<feature type="domain" description="Serine-threonine/tyrosine-protein kinase catalytic" evidence="1">
    <location>
        <begin position="1"/>
        <end position="83"/>
    </location>
</feature>
<evidence type="ECO:0000259" key="1">
    <source>
        <dbReference type="Pfam" id="PF07714"/>
    </source>
</evidence>
<dbReference type="PANTHER" id="PTHR24416">
    <property type="entry name" value="TYROSINE-PROTEIN KINASE RECEPTOR"/>
    <property type="match status" value="1"/>
</dbReference>
<proteinExistence type="predicted"/>